<dbReference type="PROSITE" id="PS50893">
    <property type="entry name" value="ABC_TRANSPORTER_2"/>
    <property type="match status" value="1"/>
</dbReference>
<dbReference type="PROSITE" id="PS00211">
    <property type="entry name" value="ABC_TRANSPORTER_1"/>
    <property type="match status" value="1"/>
</dbReference>
<accession>A0A089LN06</accession>
<sequence length="237" mass="25615">MRDMEDIVLDVAIQEAGYEEGDVRISGISFTVRRGQLLGLIGPNGAGKSTTIKTLLGLLKYAKASVSIGGEGGTYAYVPEQPIFYEDLTLWEHLDLSAAAHGLEYGAFKEQAERLLHLFGMEHVRDDLPAGFSKGMKQKMMLLLGFLAKPDVYIVDEPFIGLDPRATKDFLRLLDAERRRGAGVLMSTHVLDTAEKICDSFVLVSAGRVAASGTLGDIRAASGMPAASLFDCFDALA</sequence>
<dbReference type="Gene3D" id="3.40.50.300">
    <property type="entry name" value="P-loop containing nucleotide triphosphate hydrolases"/>
    <property type="match status" value="1"/>
</dbReference>
<dbReference type="SMART" id="SM00382">
    <property type="entry name" value="AAA"/>
    <property type="match status" value="1"/>
</dbReference>
<dbReference type="AlphaFoldDB" id="A0A089LN06"/>
<keyword evidence="6" id="KW-1185">Reference proteome</keyword>
<dbReference type="GO" id="GO:0016887">
    <property type="term" value="F:ATP hydrolysis activity"/>
    <property type="evidence" value="ECO:0007669"/>
    <property type="project" value="InterPro"/>
</dbReference>
<evidence type="ECO:0000256" key="2">
    <source>
        <dbReference type="ARBA" id="ARBA00022741"/>
    </source>
</evidence>
<proteinExistence type="predicted"/>
<dbReference type="InterPro" id="IPR027417">
    <property type="entry name" value="P-loop_NTPase"/>
</dbReference>
<dbReference type="EMBL" id="CP009286">
    <property type="protein sequence ID" value="AIQ62287.1"/>
    <property type="molecule type" value="Genomic_DNA"/>
</dbReference>
<evidence type="ECO:0000256" key="3">
    <source>
        <dbReference type="ARBA" id="ARBA00022840"/>
    </source>
</evidence>
<dbReference type="RefSeq" id="WP_038693442.1">
    <property type="nucleotide sequence ID" value="NZ_CP009286.1"/>
</dbReference>
<keyword evidence="2" id="KW-0547">Nucleotide-binding</keyword>
<reference evidence="5 6" key="1">
    <citation type="submission" date="2014-08" db="EMBL/GenBank/DDBJ databases">
        <title>Comparative genomics of the Paenibacillus odorifer group.</title>
        <authorList>
            <person name="den Bakker H.C."/>
            <person name="Tsai Y.-C."/>
            <person name="Martin N."/>
            <person name="Korlach J."/>
            <person name="Wiedmann M."/>
        </authorList>
    </citation>
    <scope>NUCLEOTIDE SEQUENCE [LARGE SCALE GENOMIC DNA]</scope>
    <source>
        <strain evidence="5 6">DSM 14472</strain>
    </source>
</reference>
<dbReference type="SUPFAM" id="SSF52540">
    <property type="entry name" value="P-loop containing nucleoside triphosphate hydrolases"/>
    <property type="match status" value="1"/>
</dbReference>
<evidence type="ECO:0000313" key="5">
    <source>
        <dbReference type="EMBL" id="AIQ62287.1"/>
    </source>
</evidence>
<dbReference type="InterPro" id="IPR003439">
    <property type="entry name" value="ABC_transporter-like_ATP-bd"/>
</dbReference>
<dbReference type="Pfam" id="PF00005">
    <property type="entry name" value="ABC_tran"/>
    <property type="match status" value="1"/>
</dbReference>
<name>A0A089LN06_9BACL</name>
<dbReference type="InterPro" id="IPR003593">
    <property type="entry name" value="AAA+_ATPase"/>
</dbReference>
<evidence type="ECO:0000256" key="1">
    <source>
        <dbReference type="ARBA" id="ARBA00022448"/>
    </source>
</evidence>
<keyword evidence="1" id="KW-0813">Transport</keyword>
<keyword evidence="3 5" id="KW-0067">ATP-binding</keyword>
<feature type="domain" description="ABC transporter" evidence="4">
    <location>
        <begin position="2"/>
        <end position="231"/>
    </location>
</feature>
<dbReference type="CDD" id="cd03230">
    <property type="entry name" value="ABC_DR_subfamily_A"/>
    <property type="match status" value="1"/>
</dbReference>
<dbReference type="PANTHER" id="PTHR42939:SF2">
    <property type="entry name" value="ABC-TYPE TRANSPORTER ATP-BINDING PROTEIN ECSA"/>
    <property type="match status" value="1"/>
</dbReference>
<dbReference type="InterPro" id="IPR017871">
    <property type="entry name" value="ABC_transporter-like_CS"/>
</dbReference>
<dbReference type="PANTHER" id="PTHR42939">
    <property type="entry name" value="ABC TRANSPORTER ATP-BINDING PROTEIN ALBC-RELATED"/>
    <property type="match status" value="1"/>
</dbReference>
<evidence type="ECO:0000313" key="6">
    <source>
        <dbReference type="Proteomes" id="UP000029507"/>
    </source>
</evidence>
<protein>
    <submittedName>
        <fullName evidence="5">ABC transporter ATP-binding protein</fullName>
    </submittedName>
</protein>
<dbReference type="GO" id="GO:0005524">
    <property type="term" value="F:ATP binding"/>
    <property type="evidence" value="ECO:0007669"/>
    <property type="project" value="UniProtKB-KW"/>
</dbReference>
<organism evidence="5 6">
    <name type="scientific">Paenibacillus stellifer</name>
    <dbReference type="NCBI Taxonomy" id="169760"/>
    <lineage>
        <taxon>Bacteria</taxon>
        <taxon>Bacillati</taxon>
        <taxon>Bacillota</taxon>
        <taxon>Bacilli</taxon>
        <taxon>Bacillales</taxon>
        <taxon>Paenibacillaceae</taxon>
        <taxon>Paenibacillus</taxon>
    </lineage>
</organism>
<dbReference type="OrthoDB" id="9804819at2"/>
<evidence type="ECO:0000259" key="4">
    <source>
        <dbReference type="PROSITE" id="PS50893"/>
    </source>
</evidence>
<dbReference type="Proteomes" id="UP000029507">
    <property type="component" value="Chromosome"/>
</dbReference>
<dbReference type="HOGENOM" id="CLU_000604_1_2_9"/>
<dbReference type="STRING" id="169760.PSTEL_03300"/>
<gene>
    <name evidence="5" type="ORF">PSTEL_03300</name>
</gene>
<dbReference type="InterPro" id="IPR051782">
    <property type="entry name" value="ABC_Transporter_VariousFunc"/>
</dbReference>
<dbReference type="KEGG" id="pste:PSTEL_03300"/>